<accession>Q58KH2</accession>
<keyword evidence="3" id="KW-0238">DNA-binding</keyword>
<dbReference type="PROSITE" id="PS00397">
    <property type="entry name" value="RECOMBINASES_1"/>
    <property type="match status" value="1"/>
</dbReference>
<dbReference type="InterPro" id="IPR006119">
    <property type="entry name" value="Resolv_N"/>
</dbReference>
<feature type="active site" description="O-(5'-phospho-DNA)-serine intermediate" evidence="5 6">
    <location>
        <position position="12"/>
    </location>
</feature>
<dbReference type="InterPro" id="IPR050639">
    <property type="entry name" value="SSR_resolvase"/>
</dbReference>
<name>Q58KH2_9BACT</name>
<evidence type="ECO:0000256" key="1">
    <source>
        <dbReference type="ARBA" id="ARBA00009913"/>
    </source>
</evidence>
<feature type="region of interest" description="Disordered" evidence="7">
    <location>
        <begin position="364"/>
        <end position="388"/>
    </location>
</feature>
<geneLocation type="plasmid" evidence="9">
    <name>p49879.1</name>
</geneLocation>
<keyword evidence="2" id="KW-0229">DNA integration</keyword>
<feature type="compositionally biased region" description="Polar residues" evidence="7">
    <location>
        <begin position="281"/>
        <end position="293"/>
    </location>
</feature>
<evidence type="ECO:0000313" key="9">
    <source>
        <dbReference type="EMBL" id="AAX36061.1"/>
    </source>
</evidence>
<dbReference type="EMBL" id="AY941098">
    <property type="protein sequence ID" value="AAX36061.1"/>
    <property type="molecule type" value="Genomic_DNA"/>
</dbReference>
<evidence type="ECO:0000256" key="5">
    <source>
        <dbReference type="PIRSR" id="PIRSR606118-50"/>
    </source>
</evidence>
<evidence type="ECO:0000256" key="4">
    <source>
        <dbReference type="ARBA" id="ARBA00023172"/>
    </source>
</evidence>
<dbReference type="PROSITE" id="PS51736">
    <property type="entry name" value="RECOMBINASES_3"/>
    <property type="match status" value="1"/>
</dbReference>
<dbReference type="PANTHER" id="PTHR30461:SF26">
    <property type="entry name" value="RESOLVASE HOMOLOG YNEB"/>
    <property type="match status" value="1"/>
</dbReference>
<evidence type="ECO:0000256" key="3">
    <source>
        <dbReference type="ARBA" id="ARBA00023125"/>
    </source>
</evidence>
<keyword evidence="4" id="KW-0233">DNA recombination</keyword>
<evidence type="ECO:0000256" key="7">
    <source>
        <dbReference type="SAM" id="MobiDB-lite"/>
    </source>
</evidence>
<feature type="domain" description="Resolvase/invertase-type recombinase catalytic" evidence="8">
    <location>
        <begin position="4"/>
        <end position="137"/>
    </location>
</feature>
<dbReference type="SUPFAM" id="SSF53041">
    <property type="entry name" value="Resolvase-like"/>
    <property type="match status" value="1"/>
</dbReference>
<dbReference type="PANTHER" id="PTHR30461">
    <property type="entry name" value="DNA-INVERTASE FROM LAMBDOID PROPHAGE"/>
    <property type="match status" value="1"/>
</dbReference>
<sequence>MSDQRIGYVRVSSVDQNTDRQLDGIPLSRVFTDKASGADTKRPELDRLLAFVREGDTVVVHSLDRLARNLDDLRRLVQRMTLQGVRIEFVKESLTFTGEDSPMANLMLSVMGAFAEFERALLRERQREGIGQAKLRGVYRGRKPSLTEKQIAAEYGDPHRQNRVDLSRHPLHTPTIQSPASPIAVGSISQYAVPQRPQRTPSLSSTRSRTSLIVLFSIRTSPCCSFRIRIRRNRRRGRSPREEIFRRKILGRSWPESPGPLPFSDCGRYAPLSSRFRTSRNRQGPPSLPSSGNPRSSPETRREPPEHLFWKGGKSRKRIPPIRSCSLKLLRVGIMDGAGPSKCRIPKTEKHGPQFTQVGLFPAIPTEKRKPSPGGSCEGQSPDMGQGFPAPVRKIGGVRSTNVFVFVLPSLVSPCEKIFKPIKTGREEARERSDPCSSSFALRAPVPAPFFPGKKMKNSVRLPPPLLFFEGGSYLTL</sequence>
<dbReference type="CDD" id="cd03768">
    <property type="entry name" value="SR_ResInv"/>
    <property type="match status" value="1"/>
</dbReference>
<dbReference type="InterPro" id="IPR036162">
    <property type="entry name" value="Resolvase-like_N_sf"/>
</dbReference>
<organism evidence="9">
    <name type="scientific">Leptospirillum ferrooxidans</name>
    <dbReference type="NCBI Taxonomy" id="180"/>
    <lineage>
        <taxon>Bacteria</taxon>
        <taxon>Pseudomonadati</taxon>
        <taxon>Nitrospirota</taxon>
        <taxon>Nitrospiria</taxon>
        <taxon>Nitrospirales</taxon>
        <taxon>Nitrospiraceae</taxon>
        <taxon>Leptospirillum</taxon>
    </lineage>
</organism>
<evidence type="ECO:0000256" key="2">
    <source>
        <dbReference type="ARBA" id="ARBA00022908"/>
    </source>
</evidence>
<gene>
    <name evidence="9" type="primary">ORF477</name>
</gene>
<dbReference type="GO" id="GO:0015074">
    <property type="term" value="P:DNA integration"/>
    <property type="evidence" value="ECO:0007669"/>
    <property type="project" value="UniProtKB-KW"/>
</dbReference>
<dbReference type="InterPro" id="IPR006118">
    <property type="entry name" value="Recombinase_CS"/>
</dbReference>
<feature type="region of interest" description="Disordered" evidence="7">
    <location>
        <begin position="275"/>
        <end position="316"/>
    </location>
</feature>
<feature type="compositionally biased region" description="Basic and acidic residues" evidence="7">
    <location>
        <begin position="298"/>
        <end position="309"/>
    </location>
</feature>
<dbReference type="Gene3D" id="3.40.50.1390">
    <property type="entry name" value="Resolvase, N-terminal catalytic domain"/>
    <property type="match status" value="1"/>
</dbReference>
<dbReference type="PROSITE" id="PS00398">
    <property type="entry name" value="RECOMBINASES_2"/>
    <property type="match status" value="1"/>
</dbReference>
<dbReference type="SMART" id="SM00857">
    <property type="entry name" value="Resolvase"/>
    <property type="match status" value="1"/>
</dbReference>
<reference evidence="9" key="1">
    <citation type="journal article" date="2005" name="Appl. Environ. Microbiol.">
        <title>Isolation, Sequence Analysis, and Comparison of Two Plasmids (28 and 29 Kilobases) from the Biomining Bacterium Leptospirillum ferrooxidans ATCC 49879.</title>
        <authorList>
            <person name="Coram N.J."/>
            <person name="van Zyl L.J."/>
            <person name="Rawlings D.E."/>
        </authorList>
    </citation>
    <scope>NUCLEOTIDE SEQUENCE</scope>
    <source>
        <strain evidence="9">ATCC 49879</strain>
        <plasmid evidence="9">p49879.1</plasmid>
    </source>
</reference>
<dbReference type="AlphaFoldDB" id="Q58KH2"/>
<evidence type="ECO:0000256" key="6">
    <source>
        <dbReference type="PROSITE-ProRule" id="PRU10137"/>
    </source>
</evidence>
<dbReference type="GO" id="GO:0003677">
    <property type="term" value="F:DNA binding"/>
    <property type="evidence" value="ECO:0007669"/>
    <property type="project" value="UniProtKB-KW"/>
</dbReference>
<protein>
    <submittedName>
        <fullName evidence="9">ORF477</fullName>
    </submittedName>
</protein>
<proteinExistence type="inferred from homology"/>
<comment type="similarity">
    <text evidence="1">Belongs to the site-specific recombinase resolvase family.</text>
</comment>
<keyword evidence="9" id="KW-0614">Plasmid</keyword>
<dbReference type="Pfam" id="PF00239">
    <property type="entry name" value="Resolvase"/>
    <property type="match status" value="1"/>
</dbReference>
<evidence type="ECO:0000259" key="8">
    <source>
        <dbReference type="PROSITE" id="PS51736"/>
    </source>
</evidence>
<dbReference type="GO" id="GO:0000150">
    <property type="term" value="F:DNA strand exchange activity"/>
    <property type="evidence" value="ECO:0007669"/>
    <property type="project" value="InterPro"/>
</dbReference>